<dbReference type="Pfam" id="PF08450">
    <property type="entry name" value="SGL"/>
    <property type="match status" value="1"/>
</dbReference>
<evidence type="ECO:0000313" key="4">
    <source>
        <dbReference type="EMBL" id="EKX48098.1"/>
    </source>
</evidence>
<keyword evidence="1" id="KW-0677">Repeat</keyword>
<dbReference type="PANTHER" id="PTHR13833">
    <property type="match status" value="1"/>
</dbReference>
<dbReference type="HOGENOM" id="CLU_008645_1_3_1"/>
<evidence type="ECO:0000313" key="5">
    <source>
        <dbReference type="EnsemblProtists" id="EKX48098"/>
    </source>
</evidence>
<dbReference type="CDD" id="cd14953">
    <property type="entry name" value="NHL_like_1"/>
    <property type="match status" value="1"/>
</dbReference>
<evidence type="ECO:0000256" key="1">
    <source>
        <dbReference type="ARBA" id="ARBA00022737"/>
    </source>
</evidence>
<organism evidence="4">
    <name type="scientific">Guillardia theta (strain CCMP2712)</name>
    <name type="common">Cryptophyte</name>
    <dbReference type="NCBI Taxonomy" id="905079"/>
    <lineage>
        <taxon>Eukaryota</taxon>
        <taxon>Cryptophyceae</taxon>
        <taxon>Pyrenomonadales</taxon>
        <taxon>Geminigeraceae</taxon>
        <taxon>Guillardia</taxon>
    </lineage>
</organism>
<reference evidence="5" key="3">
    <citation type="submission" date="2015-06" db="UniProtKB">
        <authorList>
            <consortium name="EnsemblProtists"/>
        </authorList>
    </citation>
    <scope>IDENTIFICATION</scope>
</reference>
<proteinExistence type="predicted"/>
<dbReference type="EnsemblProtists" id="EKX48098">
    <property type="protein sequence ID" value="EKX48098"/>
    <property type="gene ID" value="GUITHDRAFT_69001"/>
</dbReference>
<feature type="domain" description="SMP-30/Gluconolactonase/LRE-like region" evidence="3">
    <location>
        <begin position="3"/>
        <end position="189"/>
    </location>
</feature>
<dbReference type="RefSeq" id="XP_005835078.1">
    <property type="nucleotide sequence ID" value="XM_005835021.1"/>
</dbReference>
<protein>
    <recommendedName>
        <fullName evidence="3">SMP-30/Gluconolactonase/LRE-like region domain-containing protein</fullName>
    </recommendedName>
</protein>
<dbReference type="OMA" id="DNHAIRI"/>
<dbReference type="eggNOG" id="KOG2177">
    <property type="taxonomic scope" value="Eukaryota"/>
</dbReference>
<dbReference type="PaxDb" id="55529-EKX48098"/>
<keyword evidence="6" id="KW-1185">Reference proteome</keyword>
<reference evidence="4 6" key="1">
    <citation type="journal article" date="2012" name="Nature">
        <title>Algal genomes reveal evolutionary mosaicism and the fate of nucleomorphs.</title>
        <authorList>
            <consortium name="DOE Joint Genome Institute"/>
            <person name="Curtis B.A."/>
            <person name="Tanifuji G."/>
            <person name="Burki F."/>
            <person name="Gruber A."/>
            <person name="Irimia M."/>
            <person name="Maruyama S."/>
            <person name="Arias M.C."/>
            <person name="Ball S.G."/>
            <person name="Gile G.H."/>
            <person name="Hirakawa Y."/>
            <person name="Hopkins J.F."/>
            <person name="Kuo A."/>
            <person name="Rensing S.A."/>
            <person name="Schmutz J."/>
            <person name="Symeonidi A."/>
            <person name="Elias M."/>
            <person name="Eveleigh R.J."/>
            <person name="Herman E.K."/>
            <person name="Klute M.J."/>
            <person name="Nakayama T."/>
            <person name="Obornik M."/>
            <person name="Reyes-Prieto A."/>
            <person name="Armbrust E.V."/>
            <person name="Aves S.J."/>
            <person name="Beiko R.G."/>
            <person name="Coutinho P."/>
            <person name="Dacks J.B."/>
            <person name="Durnford D.G."/>
            <person name="Fast N.M."/>
            <person name="Green B.R."/>
            <person name="Grisdale C.J."/>
            <person name="Hempel F."/>
            <person name="Henrissat B."/>
            <person name="Hoppner M.P."/>
            <person name="Ishida K."/>
            <person name="Kim E."/>
            <person name="Koreny L."/>
            <person name="Kroth P.G."/>
            <person name="Liu Y."/>
            <person name="Malik S.B."/>
            <person name="Maier U.G."/>
            <person name="McRose D."/>
            <person name="Mock T."/>
            <person name="Neilson J.A."/>
            <person name="Onodera N.T."/>
            <person name="Poole A.M."/>
            <person name="Pritham E.J."/>
            <person name="Richards T.A."/>
            <person name="Rocap G."/>
            <person name="Roy S.W."/>
            <person name="Sarai C."/>
            <person name="Schaack S."/>
            <person name="Shirato S."/>
            <person name="Slamovits C.H."/>
            <person name="Spencer D.F."/>
            <person name="Suzuki S."/>
            <person name="Worden A.Z."/>
            <person name="Zauner S."/>
            <person name="Barry K."/>
            <person name="Bell C."/>
            <person name="Bharti A.K."/>
            <person name="Crow J.A."/>
            <person name="Grimwood J."/>
            <person name="Kramer R."/>
            <person name="Lindquist E."/>
            <person name="Lucas S."/>
            <person name="Salamov A."/>
            <person name="McFadden G.I."/>
            <person name="Lane C.E."/>
            <person name="Keeling P.J."/>
            <person name="Gray M.W."/>
            <person name="Grigoriev I.V."/>
            <person name="Archibald J.M."/>
        </authorList>
    </citation>
    <scope>NUCLEOTIDE SEQUENCE</scope>
    <source>
        <strain evidence="4 6">CCMP2712</strain>
    </source>
</reference>
<name>L1JHU7_GUITC</name>
<dbReference type="SUPFAM" id="SSF101898">
    <property type="entry name" value="NHL repeat"/>
    <property type="match status" value="1"/>
</dbReference>
<dbReference type="InterPro" id="IPR011042">
    <property type="entry name" value="6-blade_b-propeller_TolB-like"/>
</dbReference>
<dbReference type="InterPro" id="IPR001258">
    <property type="entry name" value="NHL_repeat"/>
</dbReference>
<evidence type="ECO:0000256" key="2">
    <source>
        <dbReference type="PROSITE-ProRule" id="PRU00504"/>
    </source>
</evidence>
<dbReference type="PROSITE" id="PS51125">
    <property type="entry name" value="NHL"/>
    <property type="match status" value="3"/>
</dbReference>
<dbReference type="Pfam" id="PF01436">
    <property type="entry name" value="NHL"/>
    <property type="match status" value="2"/>
</dbReference>
<dbReference type="KEGG" id="gtt:GUITHDRAFT_69001"/>
<feature type="repeat" description="NHL" evidence="2">
    <location>
        <begin position="202"/>
        <end position="238"/>
    </location>
</feature>
<evidence type="ECO:0000313" key="6">
    <source>
        <dbReference type="Proteomes" id="UP000011087"/>
    </source>
</evidence>
<dbReference type="InterPro" id="IPR013658">
    <property type="entry name" value="SGL"/>
</dbReference>
<dbReference type="AlphaFoldDB" id="L1JHU7"/>
<feature type="repeat" description="NHL" evidence="2">
    <location>
        <begin position="154"/>
        <end position="184"/>
    </location>
</feature>
<gene>
    <name evidence="4" type="ORF">GUITHDRAFT_69001</name>
</gene>
<dbReference type="Gene3D" id="2.120.10.30">
    <property type="entry name" value="TolB, C-terminal domain"/>
    <property type="match status" value="4"/>
</dbReference>
<dbReference type="STRING" id="905079.L1JHU7"/>
<dbReference type="EMBL" id="JH992987">
    <property type="protein sequence ID" value="EKX48098.1"/>
    <property type="molecule type" value="Genomic_DNA"/>
</dbReference>
<dbReference type="PANTHER" id="PTHR13833:SF71">
    <property type="entry name" value="NHL DOMAIN-CONTAINING PROTEIN"/>
    <property type="match status" value="1"/>
</dbReference>
<dbReference type="OrthoDB" id="424357at2759"/>
<accession>L1JHU7</accession>
<reference evidence="6" key="2">
    <citation type="submission" date="2012-11" db="EMBL/GenBank/DDBJ databases">
        <authorList>
            <person name="Kuo A."/>
            <person name="Curtis B.A."/>
            <person name="Tanifuji G."/>
            <person name="Burki F."/>
            <person name="Gruber A."/>
            <person name="Irimia M."/>
            <person name="Maruyama S."/>
            <person name="Arias M.C."/>
            <person name="Ball S.G."/>
            <person name="Gile G.H."/>
            <person name="Hirakawa Y."/>
            <person name="Hopkins J.F."/>
            <person name="Rensing S.A."/>
            <person name="Schmutz J."/>
            <person name="Symeonidi A."/>
            <person name="Elias M."/>
            <person name="Eveleigh R.J."/>
            <person name="Herman E.K."/>
            <person name="Klute M.J."/>
            <person name="Nakayama T."/>
            <person name="Obornik M."/>
            <person name="Reyes-Prieto A."/>
            <person name="Armbrust E.V."/>
            <person name="Aves S.J."/>
            <person name="Beiko R.G."/>
            <person name="Coutinho P."/>
            <person name="Dacks J.B."/>
            <person name="Durnford D.G."/>
            <person name="Fast N.M."/>
            <person name="Green B.R."/>
            <person name="Grisdale C."/>
            <person name="Hempe F."/>
            <person name="Henrissat B."/>
            <person name="Hoppner M.P."/>
            <person name="Ishida K.-I."/>
            <person name="Kim E."/>
            <person name="Koreny L."/>
            <person name="Kroth P.G."/>
            <person name="Liu Y."/>
            <person name="Malik S.-B."/>
            <person name="Maier U.G."/>
            <person name="McRose D."/>
            <person name="Mock T."/>
            <person name="Neilson J.A."/>
            <person name="Onodera N.T."/>
            <person name="Poole A.M."/>
            <person name="Pritham E.J."/>
            <person name="Richards T.A."/>
            <person name="Rocap G."/>
            <person name="Roy S.W."/>
            <person name="Sarai C."/>
            <person name="Schaack S."/>
            <person name="Shirato S."/>
            <person name="Slamovits C.H."/>
            <person name="Spencer D.F."/>
            <person name="Suzuki S."/>
            <person name="Worden A.Z."/>
            <person name="Zauner S."/>
            <person name="Barry K."/>
            <person name="Bell C."/>
            <person name="Bharti A.K."/>
            <person name="Crow J.A."/>
            <person name="Grimwood J."/>
            <person name="Kramer R."/>
            <person name="Lindquist E."/>
            <person name="Lucas S."/>
            <person name="Salamov A."/>
            <person name="McFadden G.I."/>
            <person name="Lane C.E."/>
            <person name="Keeling P.J."/>
            <person name="Gray M.W."/>
            <person name="Grigoriev I.V."/>
            <person name="Archibald J.M."/>
        </authorList>
    </citation>
    <scope>NUCLEOTIDE SEQUENCE</scope>
    <source>
        <strain evidence="6">CCMP2712</strain>
    </source>
</reference>
<evidence type="ECO:0000259" key="3">
    <source>
        <dbReference type="Pfam" id="PF08450"/>
    </source>
</evidence>
<dbReference type="GeneID" id="17304769"/>
<feature type="repeat" description="NHL" evidence="2">
    <location>
        <begin position="95"/>
        <end position="131"/>
    </location>
</feature>
<sequence length="334" mass="35803">MTALKDGGLVVTEGQKVSLIDKEGWITLLAGCEEDGLEDGVGDQARFNSPVGIVESKEGDLYLCDQENHCIRKVTRKGEVTTLAGNGEEGYHDGKGKDARLNIPTGLCMDAQGNIIFADSGNQRIRKVSPDGTVTTIAGSKKGFKDGPAGKALFNYPAYVAVDSKGSIFVSDFGNHCIRKIDGEGMVTTVAGNGKMGWADGKGAKARFNSPQGMCIDKEDTVYIADYGNQRIRKMSKEGEVVTVAGSGEPGFAHGHGQLARFRGPRSVSVSQDGIVYVGDRENFRVRKISEDGYVWTFAGMGKLGGCGDDACEDEFCGPTRRLSSRRVMEGEEF</sequence>
<dbReference type="Proteomes" id="UP000011087">
    <property type="component" value="Unassembled WGS sequence"/>
</dbReference>